<dbReference type="Proteomes" id="UP000018208">
    <property type="component" value="Unassembled WGS sequence"/>
</dbReference>
<dbReference type="AlphaFoldDB" id="V6LIM0"/>
<evidence type="ECO:0000313" key="1">
    <source>
        <dbReference type="EMBL" id="EST44392.1"/>
    </source>
</evidence>
<evidence type="ECO:0000313" key="3">
    <source>
        <dbReference type="Proteomes" id="UP000018208"/>
    </source>
</evidence>
<protein>
    <submittedName>
        <fullName evidence="1">Uncharacterized protein</fullName>
    </submittedName>
</protein>
<name>V6LIM0_9EUKA</name>
<accession>V6LIM0</accession>
<dbReference type="VEuPathDB" id="GiardiaDB:SS50377_21848"/>
<evidence type="ECO:0000313" key="2">
    <source>
        <dbReference type="EMBL" id="KAH0576285.1"/>
    </source>
</evidence>
<organism evidence="1">
    <name type="scientific">Spironucleus salmonicida</name>
    <dbReference type="NCBI Taxonomy" id="348837"/>
    <lineage>
        <taxon>Eukaryota</taxon>
        <taxon>Metamonada</taxon>
        <taxon>Diplomonadida</taxon>
        <taxon>Hexamitidae</taxon>
        <taxon>Hexamitinae</taxon>
        <taxon>Spironucleus</taxon>
    </lineage>
</organism>
<proteinExistence type="predicted"/>
<gene>
    <name evidence="1" type="ORF">SS50377_15695</name>
    <name evidence="2" type="ORF">SS50377_21848</name>
</gene>
<reference evidence="2" key="2">
    <citation type="submission" date="2020-12" db="EMBL/GenBank/DDBJ databases">
        <title>New Spironucleus salmonicida genome in near-complete chromosomes.</title>
        <authorList>
            <person name="Xu F."/>
            <person name="Kurt Z."/>
            <person name="Jimenez-Gonzalez A."/>
            <person name="Astvaldsson A."/>
            <person name="Andersson J.O."/>
            <person name="Svard S.G."/>
        </authorList>
    </citation>
    <scope>NUCLEOTIDE SEQUENCE</scope>
    <source>
        <strain evidence="2">ATCC 50377</strain>
    </source>
</reference>
<sequence>MSKFEIRDFLQRVATINTGNIDTATLSTQYNITEPELVSLIAKKAFGSKIPESLQQHLKDQKFIEAIQQCFDQPLIKQLQLQVQQRNILMKIAQNQLEKIELSSFNFKAIKANDREVLEMRKRLHQTMKIAMKKAGVDSLEEVAMSCVFERWAD</sequence>
<dbReference type="EMBL" id="KI546116">
    <property type="protein sequence ID" value="EST44392.1"/>
    <property type="molecule type" value="Genomic_DNA"/>
</dbReference>
<reference evidence="1 2" key="1">
    <citation type="journal article" date="2014" name="PLoS Genet.">
        <title>The Genome of Spironucleus salmonicida Highlights a Fish Pathogen Adapted to Fluctuating Environments.</title>
        <authorList>
            <person name="Xu F."/>
            <person name="Jerlstrom-Hultqvist J."/>
            <person name="Einarsson E."/>
            <person name="Astvaldsson A."/>
            <person name="Svard S.G."/>
            <person name="Andersson J.O."/>
        </authorList>
    </citation>
    <scope>NUCLEOTIDE SEQUENCE</scope>
    <source>
        <strain evidence="2">ATCC 50377</strain>
    </source>
</reference>
<dbReference type="EMBL" id="AUWU02000002">
    <property type="protein sequence ID" value="KAH0576285.1"/>
    <property type="molecule type" value="Genomic_DNA"/>
</dbReference>
<keyword evidence="3" id="KW-1185">Reference proteome</keyword>